<comment type="caution">
    <text evidence="12">The sequence shown here is derived from an EMBL/GenBank/DDBJ whole genome shotgun (WGS) entry which is preliminary data.</text>
</comment>
<dbReference type="GO" id="GO:0030435">
    <property type="term" value="P:sporulation resulting in formation of a cellular spore"/>
    <property type="evidence" value="ECO:0007669"/>
    <property type="project" value="UniProtKB-KW"/>
</dbReference>
<organism evidence="12 13">
    <name type="scientific">Bacillus subtilis</name>
    <dbReference type="NCBI Taxonomy" id="1423"/>
    <lineage>
        <taxon>Bacteria</taxon>
        <taxon>Bacillati</taxon>
        <taxon>Bacillota</taxon>
        <taxon>Bacilli</taxon>
        <taxon>Bacillales</taxon>
        <taxon>Bacillaceae</taxon>
        <taxon>Bacillus</taxon>
    </lineage>
</organism>
<dbReference type="InterPro" id="IPR036365">
    <property type="entry name" value="PGBD-like_sf"/>
</dbReference>
<dbReference type="EMBL" id="JXBC01000001">
    <property type="protein sequence ID" value="KIU13199.1"/>
    <property type="molecule type" value="Genomic_DNA"/>
</dbReference>
<evidence type="ECO:0000256" key="2">
    <source>
        <dbReference type="ARBA" id="ARBA00007553"/>
    </source>
</evidence>
<dbReference type="SUPFAM" id="SSF47090">
    <property type="entry name" value="PGBD-like"/>
    <property type="match status" value="1"/>
</dbReference>
<evidence type="ECO:0000256" key="9">
    <source>
        <dbReference type="ARBA" id="ARBA00032390"/>
    </source>
</evidence>
<evidence type="ECO:0000256" key="4">
    <source>
        <dbReference type="ARBA" id="ARBA00022801"/>
    </source>
</evidence>
<dbReference type="Gene3D" id="1.10.101.10">
    <property type="entry name" value="PGBD-like superfamily/PGBD"/>
    <property type="match status" value="1"/>
</dbReference>
<keyword evidence="7" id="KW-0961">Cell wall biogenesis/degradation</keyword>
<dbReference type="InterPro" id="IPR036505">
    <property type="entry name" value="Amidase/PGRP_sf"/>
</dbReference>
<dbReference type="SMART" id="SM00644">
    <property type="entry name" value="Ami_2"/>
    <property type="match status" value="1"/>
</dbReference>
<dbReference type="InterPro" id="IPR051206">
    <property type="entry name" value="NAMLAA_amidase_2"/>
</dbReference>
<feature type="domain" description="N-acetylmuramoyl-L-alanine amidase" evidence="11">
    <location>
        <begin position="15"/>
        <end position="153"/>
    </location>
</feature>
<keyword evidence="5" id="KW-0749">Sporulation</keyword>
<evidence type="ECO:0000256" key="5">
    <source>
        <dbReference type="ARBA" id="ARBA00022969"/>
    </source>
</evidence>
<dbReference type="CDD" id="cd06583">
    <property type="entry name" value="PGRP"/>
    <property type="match status" value="1"/>
</dbReference>
<comment type="catalytic activity">
    <reaction evidence="1">
        <text>Hydrolyzes the link between N-acetylmuramoyl residues and L-amino acid residues in certain cell-wall glycopeptides.</text>
        <dbReference type="EC" id="3.5.1.28"/>
    </reaction>
</comment>
<dbReference type="SUPFAM" id="SSF55846">
    <property type="entry name" value="N-acetylmuramoyl-L-alanine amidase-like"/>
    <property type="match status" value="1"/>
</dbReference>
<evidence type="ECO:0000313" key="12">
    <source>
        <dbReference type="EMBL" id="KIU13199.1"/>
    </source>
</evidence>
<gene>
    <name evidence="12" type="ORF">SC09_Contig17orf00384</name>
</gene>
<evidence type="ECO:0000256" key="6">
    <source>
        <dbReference type="ARBA" id="ARBA00023287"/>
    </source>
</evidence>
<feature type="region of interest" description="Disordered" evidence="10">
    <location>
        <begin position="167"/>
        <end position="190"/>
    </location>
</feature>
<dbReference type="InterPro" id="IPR002502">
    <property type="entry name" value="Amidase_domain"/>
</dbReference>
<evidence type="ECO:0000256" key="1">
    <source>
        <dbReference type="ARBA" id="ARBA00001561"/>
    </source>
</evidence>
<sequence>MTIAVKKNLVSEAKYALKCPNHMDAEYITIHNTYNDASAANEVSYMIGNTSSTSFHFAVDDKEVRQGIPTDRNAWHTGDGKNGTGNRKSIGVEICYSKSGGPKYRAAEKLAIKFVAQLLKERGWGIDRVRKHQDWSGKYCPHRILDEGRWNEVKAAIAAELKALGGKSSSKKTTSSKTVKKSSSSKKKSSFNLPSGIFKVMSPLMHSDAVEQIQTALAALHFYPDKKAKNFGIDSYYGPKTADAVRRFQLMNGLNPDGIYGPKTKAKLEALLK</sequence>
<reference evidence="12 13" key="1">
    <citation type="submission" date="2014-12" db="EMBL/GenBank/DDBJ databases">
        <title>Comparative genome analysis of Bacillus coagulans HM-08, Clostridium butyricum HM-68, Bacillus subtilis HM-66 and Bacillus licheniformis BL-09.</title>
        <authorList>
            <person name="Zhang H."/>
        </authorList>
    </citation>
    <scope>NUCLEOTIDE SEQUENCE [LARGE SCALE GENOMIC DNA]</scope>
    <source>
        <strain evidence="12 13">HM-66</strain>
    </source>
</reference>
<evidence type="ECO:0000259" key="11">
    <source>
        <dbReference type="SMART" id="SM00644"/>
    </source>
</evidence>
<dbReference type="GO" id="GO:0030420">
    <property type="term" value="P:establishment of competence for transformation"/>
    <property type="evidence" value="ECO:0007669"/>
    <property type="project" value="UniProtKB-KW"/>
</dbReference>
<dbReference type="Proteomes" id="UP000032247">
    <property type="component" value="Unassembled WGS sequence"/>
</dbReference>
<evidence type="ECO:0000256" key="8">
    <source>
        <dbReference type="ARBA" id="ARBA00030881"/>
    </source>
</evidence>
<feature type="compositionally biased region" description="Basic residues" evidence="10">
    <location>
        <begin position="178"/>
        <end position="189"/>
    </location>
</feature>
<dbReference type="Pfam" id="PF01510">
    <property type="entry name" value="Amidase_2"/>
    <property type="match status" value="1"/>
</dbReference>
<evidence type="ECO:0000256" key="7">
    <source>
        <dbReference type="ARBA" id="ARBA00023316"/>
    </source>
</evidence>
<dbReference type="EC" id="3.5.1.28" evidence="3"/>
<dbReference type="PATRIC" id="fig|1423.173.peg.321"/>
<evidence type="ECO:0000313" key="13">
    <source>
        <dbReference type="Proteomes" id="UP000032247"/>
    </source>
</evidence>
<comment type="similarity">
    <text evidence="2">Belongs to the N-acetylmuramoyl-L-alanine amidase 2 family.</text>
</comment>
<keyword evidence="4" id="KW-0378">Hydrolase</keyword>
<dbReference type="GO" id="GO:0009254">
    <property type="term" value="P:peptidoglycan turnover"/>
    <property type="evidence" value="ECO:0007669"/>
    <property type="project" value="TreeGrafter"/>
</dbReference>
<dbReference type="InterPro" id="IPR036366">
    <property type="entry name" value="PGBDSf"/>
</dbReference>
<name>A0A0D1JKZ2_BACIU</name>
<dbReference type="PANTHER" id="PTHR30417">
    <property type="entry name" value="N-ACETYLMURAMOYL-L-ALANINE AMIDASE AMID"/>
    <property type="match status" value="1"/>
</dbReference>
<dbReference type="Pfam" id="PF01471">
    <property type="entry name" value="PG_binding_1"/>
    <property type="match status" value="1"/>
</dbReference>
<evidence type="ECO:0000256" key="3">
    <source>
        <dbReference type="ARBA" id="ARBA00011901"/>
    </source>
</evidence>
<accession>A0A0D1JKZ2</accession>
<dbReference type="GO" id="GO:0071555">
    <property type="term" value="P:cell wall organization"/>
    <property type="evidence" value="ECO:0007669"/>
    <property type="project" value="UniProtKB-KW"/>
</dbReference>
<dbReference type="GO" id="GO:0008745">
    <property type="term" value="F:N-acetylmuramoyl-L-alanine amidase activity"/>
    <property type="evidence" value="ECO:0007669"/>
    <property type="project" value="UniProtKB-EC"/>
</dbReference>
<proteinExistence type="inferred from homology"/>
<feature type="compositionally biased region" description="Low complexity" evidence="10">
    <location>
        <begin position="167"/>
        <end position="177"/>
    </location>
</feature>
<protein>
    <recommendedName>
        <fullName evidence="3">N-acetylmuramoyl-L-alanine amidase</fullName>
        <ecNumber evidence="3">3.5.1.28</ecNumber>
    </recommendedName>
    <alternativeName>
        <fullName evidence="9">Autolysin</fullName>
    </alternativeName>
    <alternativeName>
        <fullName evidence="8">Cell wall hydrolase</fullName>
    </alternativeName>
</protein>
<dbReference type="GO" id="GO:0009253">
    <property type="term" value="P:peptidoglycan catabolic process"/>
    <property type="evidence" value="ECO:0007669"/>
    <property type="project" value="InterPro"/>
</dbReference>
<dbReference type="RefSeq" id="WP_043856972.1">
    <property type="nucleotide sequence ID" value="NZ_CP039935.1"/>
</dbReference>
<dbReference type="InterPro" id="IPR002477">
    <property type="entry name" value="Peptidoglycan-bd-like"/>
</dbReference>
<keyword evidence="6" id="KW-0178">Competence</keyword>
<dbReference type="AlphaFoldDB" id="A0A0D1JKZ2"/>
<dbReference type="Gene3D" id="3.40.80.10">
    <property type="entry name" value="Peptidoglycan recognition protein-like"/>
    <property type="match status" value="1"/>
</dbReference>
<evidence type="ECO:0000256" key="10">
    <source>
        <dbReference type="SAM" id="MobiDB-lite"/>
    </source>
</evidence>
<dbReference type="PANTHER" id="PTHR30417:SF11">
    <property type="entry name" value="N-ACETYLMURAMOYL-L-ALANINE AMIDASE XLYA"/>
    <property type="match status" value="1"/>
</dbReference>